<feature type="domain" description="DUF2179" evidence="7">
    <location>
        <begin position="218"/>
        <end position="272"/>
    </location>
</feature>
<comment type="subcellular location">
    <subcellularLocation>
        <location evidence="1">Cell membrane</location>
        <topology evidence="1">Multi-pass membrane protein</topology>
    </subcellularLocation>
</comment>
<evidence type="ECO:0000313" key="9">
    <source>
        <dbReference type="Proteomes" id="UP001169242"/>
    </source>
</evidence>
<evidence type="ECO:0000313" key="8">
    <source>
        <dbReference type="EMBL" id="MDA3730727.1"/>
    </source>
</evidence>
<keyword evidence="3 6" id="KW-0812">Transmembrane</keyword>
<dbReference type="InterPro" id="IPR051461">
    <property type="entry name" value="UPF0750_membrane"/>
</dbReference>
<dbReference type="AlphaFoldDB" id="A0AA42IZS4"/>
<dbReference type="RefSeq" id="WP_154668818.1">
    <property type="nucleotide sequence ID" value="NZ_JAQIFT010000016.1"/>
</dbReference>
<sequence>MNSKIKSVLSILFGTLLMSIAINGILVPNHMLSGGISGISLFLHFLFGWNLSIMNVIFNIPLFILAFIFLKKQFIYFSLLGMISLSLWLEVTSGIVIPTNSPLTIILVAGLLNGVGMGIIFRNEASVGGTDIIAKIVNKFFSISMGNVILAINMLIMLTAIFTFGLDIAILTAASMFISSQTTNYVVDGLNRRRTVSIITSPDVGQEIAQDIMDKMHRGVTIVPAIGGYTHQNKYILYANVNLREVAKVKNIVSSHDPHAFVTVSDVAQVIGNGRGFLPLEQNT</sequence>
<dbReference type="PANTHER" id="PTHR33545">
    <property type="entry name" value="UPF0750 MEMBRANE PROTEIN YITT-RELATED"/>
    <property type="match status" value="1"/>
</dbReference>
<dbReference type="CDD" id="cd16380">
    <property type="entry name" value="YitT_C"/>
    <property type="match status" value="1"/>
</dbReference>
<dbReference type="InterPro" id="IPR019264">
    <property type="entry name" value="DUF2179"/>
</dbReference>
<keyword evidence="5 6" id="KW-0472">Membrane</keyword>
<reference evidence="8" key="1">
    <citation type="journal article" date="2023" name="Int. J. Syst. Evol. Microbiol.">
        <title>&lt;i&gt;Holtiella tumoricola&lt;/i&gt; gen. nov. sp. nov., isolated from a human clinical sample.</title>
        <authorList>
            <person name="Allen-Vercoe E."/>
            <person name="Daigneault M.C."/>
            <person name="Vancuren S.J."/>
            <person name="Cochrane K."/>
            <person name="O'Neal L.L."/>
            <person name="Sankaranarayanan K."/>
            <person name="Lawson P.A."/>
        </authorList>
    </citation>
    <scope>NUCLEOTIDE SEQUENCE</scope>
    <source>
        <strain evidence="8">CC70A</strain>
    </source>
</reference>
<keyword evidence="9" id="KW-1185">Reference proteome</keyword>
<dbReference type="InterPro" id="IPR015867">
    <property type="entry name" value="N-reg_PII/ATP_PRibTrfase_C"/>
</dbReference>
<dbReference type="PANTHER" id="PTHR33545:SF9">
    <property type="entry name" value="UPF0750 MEMBRANE PROTEIN YITE"/>
    <property type="match status" value="1"/>
</dbReference>
<accession>A0AA42IZS4</accession>
<feature type="transmembrane region" description="Helical" evidence="6">
    <location>
        <begin position="7"/>
        <end position="27"/>
    </location>
</feature>
<feature type="transmembrane region" description="Helical" evidence="6">
    <location>
        <begin position="168"/>
        <end position="187"/>
    </location>
</feature>
<keyword evidence="2" id="KW-1003">Cell membrane</keyword>
<dbReference type="GO" id="GO:0005886">
    <property type="term" value="C:plasma membrane"/>
    <property type="evidence" value="ECO:0007669"/>
    <property type="project" value="UniProtKB-SubCell"/>
</dbReference>
<dbReference type="Gene3D" id="3.30.70.120">
    <property type="match status" value="1"/>
</dbReference>
<dbReference type="EMBL" id="JAQIFT010000016">
    <property type="protein sequence ID" value="MDA3730727.1"/>
    <property type="molecule type" value="Genomic_DNA"/>
</dbReference>
<feature type="transmembrane region" description="Helical" evidence="6">
    <location>
        <begin position="103"/>
        <end position="121"/>
    </location>
</feature>
<dbReference type="Pfam" id="PF02588">
    <property type="entry name" value="YitT_membrane"/>
    <property type="match status" value="1"/>
</dbReference>
<proteinExistence type="predicted"/>
<evidence type="ECO:0000256" key="6">
    <source>
        <dbReference type="SAM" id="Phobius"/>
    </source>
</evidence>
<evidence type="ECO:0000256" key="3">
    <source>
        <dbReference type="ARBA" id="ARBA00022692"/>
    </source>
</evidence>
<dbReference type="InterPro" id="IPR003740">
    <property type="entry name" value="YitT"/>
</dbReference>
<evidence type="ECO:0000256" key="5">
    <source>
        <dbReference type="ARBA" id="ARBA00023136"/>
    </source>
</evidence>
<evidence type="ECO:0000256" key="1">
    <source>
        <dbReference type="ARBA" id="ARBA00004651"/>
    </source>
</evidence>
<evidence type="ECO:0000256" key="2">
    <source>
        <dbReference type="ARBA" id="ARBA00022475"/>
    </source>
</evidence>
<evidence type="ECO:0000256" key="4">
    <source>
        <dbReference type="ARBA" id="ARBA00022989"/>
    </source>
</evidence>
<feature type="transmembrane region" description="Helical" evidence="6">
    <location>
        <begin position="47"/>
        <end position="70"/>
    </location>
</feature>
<feature type="transmembrane region" description="Helical" evidence="6">
    <location>
        <begin position="141"/>
        <end position="162"/>
    </location>
</feature>
<organism evidence="8 9">
    <name type="scientific">Holtiella tumoricola</name>
    <dbReference type="NCBI Taxonomy" id="3018743"/>
    <lineage>
        <taxon>Bacteria</taxon>
        <taxon>Bacillati</taxon>
        <taxon>Bacillota</taxon>
        <taxon>Clostridia</taxon>
        <taxon>Lachnospirales</taxon>
        <taxon>Cellulosilyticaceae</taxon>
        <taxon>Holtiella</taxon>
    </lineage>
</organism>
<evidence type="ECO:0000259" key="7">
    <source>
        <dbReference type="Pfam" id="PF10035"/>
    </source>
</evidence>
<dbReference type="PIRSF" id="PIRSF006483">
    <property type="entry name" value="Membrane_protein_YitT"/>
    <property type="match status" value="1"/>
</dbReference>
<name>A0AA42IZS4_9FIRM</name>
<protein>
    <submittedName>
        <fullName evidence="8">YitT family protein</fullName>
    </submittedName>
</protein>
<comment type="caution">
    <text evidence="8">The sequence shown here is derived from an EMBL/GenBank/DDBJ whole genome shotgun (WGS) entry which is preliminary data.</text>
</comment>
<dbReference type="Pfam" id="PF10035">
    <property type="entry name" value="DUF2179"/>
    <property type="match status" value="1"/>
</dbReference>
<feature type="transmembrane region" description="Helical" evidence="6">
    <location>
        <begin position="77"/>
        <end position="97"/>
    </location>
</feature>
<gene>
    <name evidence="8" type="ORF">PBV87_04330</name>
</gene>
<dbReference type="Proteomes" id="UP001169242">
    <property type="component" value="Unassembled WGS sequence"/>
</dbReference>
<keyword evidence="4 6" id="KW-1133">Transmembrane helix</keyword>